<evidence type="ECO:0000313" key="2">
    <source>
        <dbReference type="Proteomes" id="UP001165960"/>
    </source>
</evidence>
<reference evidence="1" key="1">
    <citation type="submission" date="2022-04" db="EMBL/GenBank/DDBJ databases">
        <title>Genome of the entomopathogenic fungus Entomophthora muscae.</title>
        <authorList>
            <person name="Elya C."/>
            <person name="Lovett B.R."/>
            <person name="Lee E."/>
            <person name="Macias A.M."/>
            <person name="Hajek A.E."/>
            <person name="De Bivort B.L."/>
            <person name="Kasson M.T."/>
            <person name="De Fine Licht H.H."/>
            <person name="Stajich J.E."/>
        </authorList>
    </citation>
    <scope>NUCLEOTIDE SEQUENCE</scope>
    <source>
        <strain evidence="1">Berkeley</strain>
    </source>
</reference>
<keyword evidence="2" id="KW-1185">Reference proteome</keyword>
<proteinExistence type="predicted"/>
<gene>
    <name evidence="1" type="ORF">DSO57_1018864</name>
</gene>
<name>A0ACC2RIX7_9FUNG</name>
<protein>
    <submittedName>
        <fullName evidence="1">Uncharacterized protein</fullName>
    </submittedName>
</protein>
<dbReference type="Proteomes" id="UP001165960">
    <property type="component" value="Unassembled WGS sequence"/>
</dbReference>
<organism evidence="1 2">
    <name type="scientific">Entomophthora muscae</name>
    <dbReference type="NCBI Taxonomy" id="34485"/>
    <lineage>
        <taxon>Eukaryota</taxon>
        <taxon>Fungi</taxon>
        <taxon>Fungi incertae sedis</taxon>
        <taxon>Zoopagomycota</taxon>
        <taxon>Entomophthoromycotina</taxon>
        <taxon>Entomophthoromycetes</taxon>
        <taxon>Entomophthorales</taxon>
        <taxon>Entomophthoraceae</taxon>
        <taxon>Entomophthora</taxon>
    </lineage>
</organism>
<sequence length="66" mass="7520">MIYKWGLGRGEKKELSWCSFCMRDLSLGGDFMAVVTIHMESILQVRAILAKIDLECLETAQANRNK</sequence>
<dbReference type="EMBL" id="QTSX02007183">
    <property type="protein sequence ID" value="KAJ9049976.1"/>
    <property type="molecule type" value="Genomic_DNA"/>
</dbReference>
<accession>A0ACC2RIX7</accession>
<evidence type="ECO:0000313" key="1">
    <source>
        <dbReference type="EMBL" id="KAJ9049976.1"/>
    </source>
</evidence>
<comment type="caution">
    <text evidence="1">The sequence shown here is derived from an EMBL/GenBank/DDBJ whole genome shotgun (WGS) entry which is preliminary data.</text>
</comment>